<feature type="domain" description="NmrA-like" evidence="1">
    <location>
        <begin position="5"/>
        <end position="80"/>
    </location>
</feature>
<keyword evidence="3" id="KW-1185">Reference proteome</keyword>
<dbReference type="InterPro" id="IPR008030">
    <property type="entry name" value="NmrA-like"/>
</dbReference>
<name>A0A8H7UR24_9FUNG</name>
<organism evidence="2 3">
    <name type="scientific">Umbelopsis vinacea</name>
    <dbReference type="NCBI Taxonomy" id="44442"/>
    <lineage>
        <taxon>Eukaryota</taxon>
        <taxon>Fungi</taxon>
        <taxon>Fungi incertae sedis</taxon>
        <taxon>Mucoromycota</taxon>
        <taxon>Mucoromycotina</taxon>
        <taxon>Umbelopsidomycetes</taxon>
        <taxon>Umbelopsidales</taxon>
        <taxon>Umbelopsidaceae</taxon>
        <taxon>Umbelopsis</taxon>
    </lineage>
</organism>
<dbReference type="Gene3D" id="3.40.50.720">
    <property type="entry name" value="NAD(P)-binding Rossmann-like Domain"/>
    <property type="match status" value="1"/>
</dbReference>
<dbReference type="Pfam" id="PF05368">
    <property type="entry name" value="NmrA"/>
    <property type="match status" value="1"/>
</dbReference>
<gene>
    <name evidence="2" type="ORF">INT44_005514</name>
</gene>
<evidence type="ECO:0000313" key="3">
    <source>
        <dbReference type="Proteomes" id="UP000612746"/>
    </source>
</evidence>
<evidence type="ECO:0000259" key="1">
    <source>
        <dbReference type="Pfam" id="PF05368"/>
    </source>
</evidence>
<evidence type="ECO:0000313" key="2">
    <source>
        <dbReference type="EMBL" id="KAG2187824.1"/>
    </source>
</evidence>
<proteinExistence type="predicted"/>
<protein>
    <recommendedName>
        <fullName evidence="1">NmrA-like domain-containing protein</fullName>
    </recommendedName>
</protein>
<dbReference type="InterPro" id="IPR036291">
    <property type="entry name" value="NAD(P)-bd_dom_sf"/>
</dbReference>
<accession>A0A8H7UR24</accession>
<comment type="caution">
    <text evidence="2">The sequence shown here is derived from an EMBL/GenBank/DDBJ whole genome shotgun (WGS) entry which is preliminary data.</text>
</comment>
<dbReference type="GO" id="GO:0004029">
    <property type="term" value="F:aldehyde dehydrogenase (NAD+) activity"/>
    <property type="evidence" value="ECO:0007669"/>
    <property type="project" value="TreeGrafter"/>
</dbReference>
<dbReference type="InterPro" id="IPR051783">
    <property type="entry name" value="NAD(P)-dependent_oxidoreduct"/>
</dbReference>
<reference evidence="2" key="1">
    <citation type="submission" date="2020-12" db="EMBL/GenBank/DDBJ databases">
        <title>Metabolic potential, ecology and presence of endohyphal bacteria is reflected in genomic diversity of Mucoromycotina.</title>
        <authorList>
            <person name="Muszewska A."/>
            <person name="Okrasinska A."/>
            <person name="Steczkiewicz K."/>
            <person name="Drgas O."/>
            <person name="Orlowska M."/>
            <person name="Perlinska-Lenart U."/>
            <person name="Aleksandrzak-Piekarczyk T."/>
            <person name="Szatraj K."/>
            <person name="Zielenkiewicz U."/>
            <person name="Pilsyk S."/>
            <person name="Malc E."/>
            <person name="Mieczkowski P."/>
            <person name="Kruszewska J.S."/>
            <person name="Biernat P."/>
            <person name="Pawlowska J."/>
        </authorList>
    </citation>
    <scope>NUCLEOTIDE SEQUENCE</scope>
    <source>
        <strain evidence="2">WA0000051536</strain>
    </source>
</reference>
<dbReference type="AlphaFoldDB" id="A0A8H7UR24"/>
<dbReference type="SUPFAM" id="SSF51735">
    <property type="entry name" value="NAD(P)-binding Rossmann-fold domains"/>
    <property type="match status" value="1"/>
</dbReference>
<dbReference type="PANTHER" id="PTHR48079:SF6">
    <property type="entry name" value="NAD(P)-BINDING DOMAIN-CONTAINING PROTEIN-RELATED"/>
    <property type="match status" value="1"/>
</dbReference>
<sequence length="338" mass="37011">MSLVKILLTGATGYVGGDLLIDLLERTSEFEVHVLIRGNERSSTFEKLGAKVVVGSQDDHDFLTKTASRFDVIISVADSLDARTAKAFLLGLEQGKQQYHHKGILIQNSGSDVVLENTEGEYATEKTWSDLDVQAFNELPLDAQHREVDILVTEYPQDKVTTAIISPSNISGVGRGPYNRLSFINLAYERAVVKYRKPYVVGKGANIWSSIHIKDVSSAFTSVLDGLLKGTADHGLEGYYFVESGQASMAEVVQRAAEVLQKKGLLEDTNLIDMPEEVLQDPDVIPAYIVNDYPGFAKSTLGGTSRVSGDRLRKFGWKPKYTDPLGAVAEEIDVLLAA</sequence>
<dbReference type="PANTHER" id="PTHR48079">
    <property type="entry name" value="PROTEIN YEEZ"/>
    <property type="match status" value="1"/>
</dbReference>
<dbReference type="EMBL" id="JAEPRA010000003">
    <property type="protein sequence ID" value="KAG2187824.1"/>
    <property type="molecule type" value="Genomic_DNA"/>
</dbReference>
<dbReference type="OrthoDB" id="10262413at2759"/>
<dbReference type="GO" id="GO:0005737">
    <property type="term" value="C:cytoplasm"/>
    <property type="evidence" value="ECO:0007669"/>
    <property type="project" value="TreeGrafter"/>
</dbReference>
<dbReference type="Proteomes" id="UP000612746">
    <property type="component" value="Unassembled WGS sequence"/>
</dbReference>